<gene>
    <name evidence="7" type="ORF">SAMN05446037_1003107</name>
</gene>
<evidence type="ECO:0000259" key="5">
    <source>
        <dbReference type="Pfam" id="PF00389"/>
    </source>
</evidence>
<evidence type="ECO:0000259" key="6">
    <source>
        <dbReference type="Pfam" id="PF02826"/>
    </source>
</evidence>
<dbReference type="SUPFAM" id="SSF51735">
    <property type="entry name" value="NAD(P)-binding Rossmann-fold domains"/>
    <property type="match status" value="1"/>
</dbReference>
<dbReference type="PANTHER" id="PTHR43761">
    <property type="entry name" value="D-ISOMER SPECIFIC 2-HYDROXYACID DEHYDROGENASE FAMILY PROTEIN (AFU_ORTHOLOGUE AFUA_1G13630)"/>
    <property type="match status" value="1"/>
</dbReference>
<sequence>MDKIILSHPLYKPGMDALEGKADVVVTSNGDSDDIMNELSVADGFILRIGKIDRKAIEACPNLKVITRPGVGVDNVDVAAATEKGIPVVICPSANSRAVAEHALALIFSISKSIVDYDNETRKGNFAIRNKYTAVELQNKTVSILGFGNIGKELAKMCSGIGMKVCVYDPYVDKSTIAGMGYGYAADQMEAISQGDFVSLHMPSLPTTRGMFGKAQFEAMKETAFLINCARGDVINEEEMIVALSNNVIAGAGLDVLVEEPMRADSPLMKLSNAIITPHSAAQTQETTAKTVLMAVEGTLAVLRGEKWQNVCNPEVYEHPIWKDR</sequence>
<keyword evidence="8" id="KW-1185">Reference proteome</keyword>
<dbReference type="Pfam" id="PF00389">
    <property type="entry name" value="2-Hacid_dh"/>
    <property type="match status" value="1"/>
</dbReference>
<dbReference type="PROSITE" id="PS00671">
    <property type="entry name" value="D_2_HYDROXYACID_DH_3"/>
    <property type="match status" value="1"/>
</dbReference>
<evidence type="ECO:0000313" key="8">
    <source>
        <dbReference type="Proteomes" id="UP000198304"/>
    </source>
</evidence>
<dbReference type="InterPro" id="IPR036291">
    <property type="entry name" value="NAD(P)-bd_dom_sf"/>
</dbReference>
<dbReference type="EMBL" id="FZOJ01000003">
    <property type="protein sequence ID" value="SNS04510.1"/>
    <property type="molecule type" value="Genomic_DNA"/>
</dbReference>
<keyword evidence="2 4" id="KW-0560">Oxidoreductase</keyword>
<evidence type="ECO:0000313" key="7">
    <source>
        <dbReference type="EMBL" id="SNS04510.1"/>
    </source>
</evidence>
<dbReference type="InterPro" id="IPR050418">
    <property type="entry name" value="D-iso_2-hydroxyacid_DH_PdxB"/>
</dbReference>
<name>A0A239B9H5_9FIRM</name>
<feature type="domain" description="D-isomer specific 2-hydroxyacid dehydrogenase catalytic" evidence="5">
    <location>
        <begin position="5"/>
        <end position="313"/>
    </location>
</feature>
<dbReference type="OrthoDB" id="9805416at2"/>
<evidence type="ECO:0000256" key="4">
    <source>
        <dbReference type="RuleBase" id="RU003719"/>
    </source>
</evidence>
<protein>
    <submittedName>
        <fullName evidence="7">D-3-phosphoglycerate dehydrogenase</fullName>
    </submittedName>
</protein>
<organism evidence="7 8">
    <name type="scientific">Anaerovirgula multivorans</name>
    <dbReference type="NCBI Taxonomy" id="312168"/>
    <lineage>
        <taxon>Bacteria</taxon>
        <taxon>Bacillati</taxon>
        <taxon>Bacillota</taxon>
        <taxon>Clostridia</taxon>
        <taxon>Peptostreptococcales</taxon>
        <taxon>Natronincolaceae</taxon>
        <taxon>Anaerovirgula</taxon>
    </lineage>
</organism>
<keyword evidence="3" id="KW-0520">NAD</keyword>
<dbReference type="SUPFAM" id="SSF52283">
    <property type="entry name" value="Formate/glycerate dehydrogenase catalytic domain-like"/>
    <property type="match status" value="1"/>
</dbReference>
<dbReference type="Pfam" id="PF02826">
    <property type="entry name" value="2-Hacid_dh_C"/>
    <property type="match status" value="1"/>
</dbReference>
<dbReference type="PANTHER" id="PTHR43761:SF1">
    <property type="entry name" value="D-ISOMER SPECIFIC 2-HYDROXYACID DEHYDROGENASE CATALYTIC DOMAIN-CONTAINING PROTEIN-RELATED"/>
    <property type="match status" value="1"/>
</dbReference>
<dbReference type="GO" id="GO:0016616">
    <property type="term" value="F:oxidoreductase activity, acting on the CH-OH group of donors, NAD or NADP as acceptor"/>
    <property type="evidence" value="ECO:0007669"/>
    <property type="project" value="InterPro"/>
</dbReference>
<dbReference type="InterPro" id="IPR029753">
    <property type="entry name" value="D-isomer_DH_CS"/>
</dbReference>
<evidence type="ECO:0000256" key="2">
    <source>
        <dbReference type="ARBA" id="ARBA00023002"/>
    </source>
</evidence>
<dbReference type="InterPro" id="IPR006140">
    <property type="entry name" value="D-isomer_DH_NAD-bd"/>
</dbReference>
<accession>A0A239B9H5</accession>
<dbReference type="RefSeq" id="WP_089281603.1">
    <property type="nucleotide sequence ID" value="NZ_FZOJ01000003.1"/>
</dbReference>
<dbReference type="CDD" id="cd12173">
    <property type="entry name" value="PGDH_4"/>
    <property type="match status" value="1"/>
</dbReference>
<proteinExistence type="inferred from homology"/>
<dbReference type="AlphaFoldDB" id="A0A239B9H5"/>
<reference evidence="8" key="1">
    <citation type="submission" date="2017-06" db="EMBL/GenBank/DDBJ databases">
        <authorList>
            <person name="Varghese N."/>
            <person name="Submissions S."/>
        </authorList>
    </citation>
    <scope>NUCLEOTIDE SEQUENCE [LARGE SCALE GENOMIC DNA]</scope>
    <source>
        <strain evidence="8">SCA</strain>
    </source>
</reference>
<evidence type="ECO:0000256" key="1">
    <source>
        <dbReference type="ARBA" id="ARBA00005854"/>
    </source>
</evidence>
<comment type="similarity">
    <text evidence="1 4">Belongs to the D-isomer specific 2-hydroxyacid dehydrogenase family.</text>
</comment>
<evidence type="ECO:0000256" key="3">
    <source>
        <dbReference type="ARBA" id="ARBA00023027"/>
    </source>
</evidence>
<dbReference type="Proteomes" id="UP000198304">
    <property type="component" value="Unassembled WGS sequence"/>
</dbReference>
<dbReference type="InterPro" id="IPR006139">
    <property type="entry name" value="D-isomer_2_OHA_DH_cat_dom"/>
</dbReference>
<dbReference type="GO" id="GO:0051287">
    <property type="term" value="F:NAD binding"/>
    <property type="evidence" value="ECO:0007669"/>
    <property type="project" value="InterPro"/>
</dbReference>
<feature type="domain" description="D-isomer specific 2-hydroxyacid dehydrogenase NAD-binding" evidence="6">
    <location>
        <begin position="104"/>
        <end position="281"/>
    </location>
</feature>
<dbReference type="Gene3D" id="3.40.50.720">
    <property type="entry name" value="NAD(P)-binding Rossmann-like Domain"/>
    <property type="match status" value="2"/>
</dbReference>